<organism evidence="6 7">
    <name type="scientific">Saxibacter everestensis</name>
    <dbReference type="NCBI Taxonomy" id="2909229"/>
    <lineage>
        <taxon>Bacteria</taxon>
        <taxon>Bacillati</taxon>
        <taxon>Actinomycetota</taxon>
        <taxon>Actinomycetes</taxon>
        <taxon>Micrococcales</taxon>
        <taxon>Brevibacteriaceae</taxon>
        <taxon>Saxibacter</taxon>
    </lineage>
</organism>
<reference evidence="6 7" key="1">
    <citation type="submission" date="2023-05" db="EMBL/GenBank/DDBJ databases">
        <title>Lithophilousrod everest ZFBP1038 complete genpme.</title>
        <authorList>
            <person name="Tian M."/>
        </authorList>
    </citation>
    <scope>NUCLEOTIDE SEQUENCE [LARGE SCALE GENOMIC DNA]</scope>
    <source>
        <strain evidence="6 7">ZFBP1038</strain>
    </source>
</reference>
<dbReference type="Proteomes" id="UP001209083">
    <property type="component" value="Chromosome"/>
</dbReference>
<dbReference type="EMBL" id="CP090958">
    <property type="protein sequence ID" value="WGW12454.1"/>
    <property type="molecule type" value="Genomic_DNA"/>
</dbReference>
<dbReference type="SUPFAM" id="SSF55826">
    <property type="entry name" value="YbaK/ProRS associated domain"/>
    <property type="match status" value="1"/>
</dbReference>
<dbReference type="RefSeq" id="WP_349639254.1">
    <property type="nucleotide sequence ID" value="NZ_CP090958.1"/>
</dbReference>
<dbReference type="InterPro" id="IPR036754">
    <property type="entry name" value="YbaK/aa-tRNA-synt-asso_dom_sf"/>
</dbReference>
<dbReference type="PANTHER" id="PTHR30411">
    <property type="entry name" value="CYTOPLASMIC PROTEIN"/>
    <property type="match status" value="1"/>
</dbReference>
<gene>
    <name evidence="6" type="primary">ybaK</name>
    <name evidence="6" type="ORF">LWF01_01415</name>
</gene>
<evidence type="ECO:0000256" key="3">
    <source>
        <dbReference type="ARBA" id="ARBA00023239"/>
    </source>
</evidence>
<name>A0ABY8QTV7_9MICO</name>
<evidence type="ECO:0000259" key="5">
    <source>
        <dbReference type="Pfam" id="PF04073"/>
    </source>
</evidence>
<evidence type="ECO:0000256" key="4">
    <source>
        <dbReference type="PIRNR" id="PIRNR006181"/>
    </source>
</evidence>
<dbReference type="Pfam" id="PF04073">
    <property type="entry name" value="tRNA_edit"/>
    <property type="match status" value="1"/>
</dbReference>
<dbReference type="InterPro" id="IPR004369">
    <property type="entry name" value="Prolyl-tRNA_editing_YbaK/EbsC"/>
</dbReference>
<dbReference type="NCBIfam" id="TIGR00011">
    <property type="entry name" value="YbaK_EbsC"/>
    <property type="match status" value="1"/>
</dbReference>
<dbReference type="Gene3D" id="3.90.960.10">
    <property type="entry name" value="YbaK/aminoacyl-tRNA synthetase-associated domain"/>
    <property type="match status" value="1"/>
</dbReference>
<feature type="domain" description="YbaK/aminoacyl-tRNA synthetase-associated" evidence="5">
    <location>
        <begin position="33"/>
        <end position="149"/>
    </location>
</feature>
<evidence type="ECO:0000313" key="6">
    <source>
        <dbReference type="EMBL" id="WGW12454.1"/>
    </source>
</evidence>
<accession>A0ABY8QTV7</accession>
<comment type="similarity">
    <text evidence="1 4">Belongs to the prolyl-tRNA editing family. YbaK/EbsC subfamily.</text>
</comment>
<keyword evidence="3 4" id="KW-0456">Lyase</keyword>
<proteinExistence type="inferred from homology"/>
<keyword evidence="2 4" id="KW-0648">Protein biosynthesis</keyword>
<evidence type="ECO:0000313" key="7">
    <source>
        <dbReference type="Proteomes" id="UP001209083"/>
    </source>
</evidence>
<dbReference type="CDD" id="cd00002">
    <property type="entry name" value="YbaK_deacylase"/>
    <property type="match status" value="1"/>
</dbReference>
<dbReference type="EC" id="4.2.-.-" evidence="4"/>
<keyword evidence="7" id="KW-1185">Reference proteome</keyword>
<protein>
    <recommendedName>
        <fullName evidence="4">Cys-tRNA(Pro)/Cys-tRNA(Cys) deacylase</fullName>
        <ecNumber evidence="4">4.2.-.-</ecNumber>
    </recommendedName>
</protein>
<evidence type="ECO:0000256" key="2">
    <source>
        <dbReference type="ARBA" id="ARBA00022917"/>
    </source>
</evidence>
<dbReference type="PANTHER" id="PTHR30411:SF0">
    <property type="entry name" value="CYS-TRNA(PRO)_CYS-TRNA(CYS) DEACYLASE YBAK"/>
    <property type="match status" value="1"/>
</dbReference>
<dbReference type="InterPro" id="IPR007214">
    <property type="entry name" value="YbaK/aa-tRNA-synth-assoc-dom"/>
</dbReference>
<evidence type="ECO:0000256" key="1">
    <source>
        <dbReference type="ARBA" id="ARBA00009798"/>
    </source>
</evidence>
<sequence length="164" mass="17422">MTKTRSTNGTPAIRVLETAGIRFEVRAYDHDPAVRSFGTEAAAKLGVDPRRVFKTLLISVDDELVMAIIPVSAQLDLRALAAAIGGKKAVLAGVAEAERRTGYVVGGMSPFGQRRPVPAVLDNSALAFDRILISGGRRGLDVEVAPNDVVMLTDARLARVARGD</sequence>
<dbReference type="PIRSF" id="PIRSF006181">
    <property type="entry name" value="EbsC_YbaK"/>
    <property type="match status" value="1"/>
</dbReference>